<protein>
    <submittedName>
        <fullName evidence="2">Uncharacterized protein</fullName>
    </submittedName>
</protein>
<sequence length="139" mass="14712">MPRQGQERGKVVTYSVYLVLWVDLEGRKVVLTLMVREGAEDLKGWNVTGPRGEGALTGPSPSRTTSGAFTGPSPSTYRHHGTGSAPPGEGPVQGLQGWPNGHQGAHEGPQVLQGRGVGRWEISERCPGGQATGSTSRRD</sequence>
<name>H2C783_9CREN</name>
<evidence type="ECO:0000313" key="2">
    <source>
        <dbReference type="EMBL" id="EHP68009.1"/>
    </source>
</evidence>
<feature type="compositionally biased region" description="Polar residues" evidence="1">
    <location>
        <begin position="59"/>
        <end position="76"/>
    </location>
</feature>
<dbReference type="STRING" id="671065.MetMK1DRAFT_00024320"/>
<gene>
    <name evidence="2" type="ORF">MetMK1DRAFT_00024320</name>
</gene>
<dbReference type="EMBL" id="JH597770">
    <property type="protein sequence ID" value="EHP68009.1"/>
    <property type="molecule type" value="Genomic_DNA"/>
</dbReference>
<organism evidence="2 3">
    <name type="scientific">Metallosphaera yellowstonensis MK1</name>
    <dbReference type="NCBI Taxonomy" id="671065"/>
    <lineage>
        <taxon>Archaea</taxon>
        <taxon>Thermoproteota</taxon>
        <taxon>Thermoprotei</taxon>
        <taxon>Sulfolobales</taxon>
        <taxon>Sulfolobaceae</taxon>
        <taxon>Metallosphaera</taxon>
    </lineage>
</organism>
<accession>H2C783</accession>
<evidence type="ECO:0000256" key="1">
    <source>
        <dbReference type="SAM" id="MobiDB-lite"/>
    </source>
</evidence>
<reference evidence="2 3" key="1">
    <citation type="submission" date="2012-01" db="EMBL/GenBank/DDBJ databases">
        <title>Improved High-Quality Draft sequence of Metallosphaera yellowstonensis MK1.</title>
        <authorList>
            <consortium name="US DOE Joint Genome Institute"/>
            <person name="Lucas S."/>
            <person name="Han J."/>
            <person name="Cheng J.-F."/>
            <person name="Goodwin L."/>
            <person name="Pitluck S."/>
            <person name="Peters L."/>
            <person name="Teshima H."/>
            <person name="Detter J.C."/>
            <person name="Han C."/>
            <person name="Tapia R."/>
            <person name="Land M."/>
            <person name="Hauser L."/>
            <person name="Kyrpides N."/>
            <person name="Kozubal M."/>
            <person name="Macur R.E."/>
            <person name="Jay Z."/>
            <person name="Inskeep W."/>
            <person name="Woyke T."/>
        </authorList>
    </citation>
    <scope>NUCLEOTIDE SEQUENCE [LARGE SCALE GENOMIC DNA]</scope>
    <source>
        <strain evidence="2 3">MK1</strain>
    </source>
</reference>
<keyword evidence="3" id="KW-1185">Reference proteome</keyword>
<feature type="region of interest" description="Disordered" evidence="1">
    <location>
        <begin position="43"/>
        <end position="139"/>
    </location>
</feature>
<proteinExistence type="predicted"/>
<dbReference type="AlphaFoldDB" id="H2C783"/>
<dbReference type="HOGENOM" id="CLU_1840620_0_0_2"/>
<evidence type="ECO:0000313" key="3">
    <source>
        <dbReference type="Proteomes" id="UP000003980"/>
    </source>
</evidence>
<dbReference type="Proteomes" id="UP000003980">
    <property type="component" value="Unassembled WGS sequence"/>
</dbReference>